<evidence type="ECO:0000256" key="5">
    <source>
        <dbReference type="PROSITE-ProRule" id="PRU01091"/>
    </source>
</evidence>
<keyword evidence="3 5" id="KW-0238">DNA-binding</keyword>
<dbReference type="SUPFAM" id="SSF46894">
    <property type="entry name" value="C-terminal effector domain of the bipartite response regulators"/>
    <property type="match status" value="1"/>
</dbReference>
<dbReference type="SMART" id="SM01043">
    <property type="entry name" value="BTAD"/>
    <property type="match status" value="1"/>
</dbReference>
<proteinExistence type="inferred from homology"/>
<dbReference type="SMART" id="SM00862">
    <property type="entry name" value="Trans_reg_C"/>
    <property type="match status" value="1"/>
</dbReference>
<evidence type="ECO:0000313" key="8">
    <source>
        <dbReference type="EMBL" id="MFC6006339.1"/>
    </source>
</evidence>
<dbReference type="PANTHER" id="PTHR35807">
    <property type="entry name" value="TRANSCRIPTIONAL REGULATOR REDD-RELATED"/>
    <property type="match status" value="1"/>
</dbReference>
<comment type="similarity">
    <text evidence="1">Belongs to the AfsR/DnrI/RedD regulatory family.</text>
</comment>
<gene>
    <name evidence="8" type="ORF">ACFQDO_04275</name>
</gene>
<dbReference type="Pfam" id="PF13191">
    <property type="entry name" value="AAA_16"/>
    <property type="match status" value="1"/>
</dbReference>
<evidence type="ECO:0000256" key="3">
    <source>
        <dbReference type="ARBA" id="ARBA00023125"/>
    </source>
</evidence>
<dbReference type="Pfam" id="PF00486">
    <property type="entry name" value="Trans_reg_C"/>
    <property type="match status" value="1"/>
</dbReference>
<keyword evidence="9" id="KW-1185">Reference proteome</keyword>
<name>A0ABW1JBY5_9ACTN</name>
<feature type="DNA-binding region" description="OmpR/PhoB-type" evidence="5">
    <location>
        <begin position="1"/>
        <end position="100"/>
    </location>
</feature>
<feature type="region of interest" description="Disordered" evidence="6">
    <location>
        <begin position="257"/>
        <end position="282"/>
    </location>
</feature>
<dbReference type="InterPro" id="IPR011990">
    <property type="entry name" value="TPR-like_helical_dom_sf"/>
</dbReference>
<dbReference type="InterPro" id="IPR051677">
    <property type="entry name" value="AfsR-DnrI-RedD_regulator"/>
</dbReference>
<dbReference type="SUPFAM" id="SSF52540">
    <property type="entry name" value="P-loop containing nucleoside triphosphate hydrolases"/>
    <property type="match status" value="1"/>
</dbReference>
<organism evidence="8 9">
    <name type="scientific">Angustibacter luteus</name>
    <dbReference type="NCBI Taxonomy" id="658456"/>
    <lineage>
        <taxon>Bacteria</taxon>
        <taxon>Bacillati</taxon>
        <taxon>Actinomycetota</taxon>
        <taxon>Actinomycetes</taxon>
        <taxon>Kineosporiales</taxon>
        <taxon>Kineosporiaceae</taxon>
    </lineage>
</organism>
<dbReference type="InterPro" id="IPR036388">
    <property type="entry name" value="WH-like_DNA-bd_sf"/>
</dbReference>
<keyword evidence="2" id="KW-0805">Transcription regulation</keyword>
<dbReference type="InterPro" id="IPR001867">
    <property type="entry name" value="OmpR/PhoB-type_DNA-bd"/>
</dbReference>
<dbReference type="InterPro" id="IPR041664">
    <property type="entry name" value="AAA_16"/>
</dbReference>
<dbReference type="PANTHER" id="PTHR35807:SF1">
    <property type="entry name" value="TRANSCRIPTIONAL REGULATOR REDD"/>
    <property type="match status" value="1"/>
</dbReference>
<sequence>MPELAYRLLGGLEVASPAGRLDVGPRKQQALLAVLLLQSGRTLSLDGLVGAVWGADAPERAEASVHSYISTLRRALEPDRKPREPASVLVTRGQGYALVAARDQVDAWRFEDAVAAARTCSAAGDLDGAARLVAGALGDYAPLLPDFEDDEWSRPDRIRLERVHAAAVRLSYDVRLGRGEHRALEPELRAALDRDPLDEEVAALLAVALYRSDRQREALQVLADCKRALGDQLGVDPGPRLRQLELDLLSHADHLAVPTSEPTPVPTAAQPAGHRSPPGSPALVGRDAELATLTDLVSSAADGGRVAVVEAEAGGGKTALLDALAAAVHEQADVVWGRCAQGPGTPTLWPWSQVVDVLTGGAPGSTVLAALLPGRPGESPEPSAAFRQAGDLVSLLGDRVRRRPLVLVLDDLHWADEASTALLAQVATRLPAGVTLCCALRPPGQHAPAHLVAALAALARVPGQARVDLPALGPDEVAALLAVELGTSPAGGTVQAVLARSGGNPFFVRELARVVQARAEGEDVVVPASVRDVVRTRLAALPEPTVVLLRLAAVLGRDVDLTVLAAANGSTLDELLEGISPAVDDGVLVPHPTRVGIWRFSHDLVRDAVVDGAGALMLPRLHLRVADALSPGRAPEGPGQPDAEAAPPLAAEALAHHLWSAGPLAEPRRTASALLAAAHAALAKHAYAAATRHLELAIGVSSSAGLDDLELDGIALLTTIVGVQAGYIGTDDALLARGEELAERLGRVRTGVELVYARWGAASQRVELDRSAELIARLEERASGSADPVVRLYALHARGIDRWDRGEIGESRVALDSAADLLAELDEGEQRPVLAYDVRLLSPAFRSLVHTLTDDLDSAHAIQQRMRTQVQGDPYGTVVWAQFTANAASLEGDVERTLAACATGLAADPDGAFAFLGTMLRSEQAWARGMHGTPDDAREALAEVARLDEVLLEMGARTGEHGTLLIRAYLHLASGEPTQALAALDEAAASADRYQQRPNEALASVVRARAQLALGVPAVDVHATLAEGRRLAQRTGALLFARRADELADQLHALGSGAAEA</sequence>
<dbReference type="SUPFAM" id="SSF48452">
    <property type="entry name" value="TPR-like"/>
    <property type="match status" value="1"/>
</dbReference>
<dbReference type="Gene3D" id="1.25.40.10">
    <property type="entry name" value="Tetratricopeptide repeat domain"/>
    <property type="match status" value="1"/>
</dbReference>
<evidence type="ECO:0000313" key="9">
    <source>
        <dbReference type="Proteomes" id="UP001596189"/>
    </source>
</evidence>
<dbReference type="InterPro" id="IPR005158">
    <property type="entry name" value="BTAD"/>
</dbReference>
<feature type="domain" description="OmpR/PhoB-type" evidence="7">
    <location>
        <begin position="1"/>
        <end position="100"/>
    </location>
</feature>
<evidence type="ECO:0000256" key="2">
    <source>
        <dbReference type="ARBA" id="ARBA00023015"/>
    </source>
</evidence>
<dbReference type="Gene3D" id="3.40.50.300">
    <property type="entry name" value="P-loop containing nucleotide triphosphate hydrolases"/>
    <property type="match status" value="1"/>
</dbReference>
<protein>
    <submittedName>
        <fullName evidence="8">BTAD domain-containing putative transcriptional regulator</fullName>
    </submittedName>
</protein>
<dbReference type="Proteomes" id="UP001596189">
    <property type="component" value="Unassembled WGS sequence"/>
</dbReference>
<keyword evidence="4" id="KW-0804">Transcription</keyword>
<dbReference type="InterPro" id="IPR027417">
    <property type="entry name" value="P-loop_NTPase"/>
</dbReference>
<dbReference type="Gene3D" id="1.10.10.10">
    <property type="entry name" value="Winged helix-like DNA-binding domain superfamily/Winged helix DNA-binding domain"/>
    <property type="match status" value="1"/>
</dbReference>
<evidence type="ECO:0000256" key="1">
    <source>
        <dbReference type="ARBA" id="ARBA00005820"/>
    </source>
</evidence>
<evidence type="ECO:0000256" key="4">
    <source>
        <dbReference type="ARBA" id="ARBA00023163"/>
    </source>
</evidence>
<evidence type="ECO:0000256" key="6">
    <source>
        <dbReference type="SAM" id="MobiDB-lite"/>
    </source>
</evidence>
<dbReference type="CDD" id="cd15831">
    <property type="entry name" value="BTAD"/>
    <property type="match status" value="1"/>
</dbReference>
<reference evidence="9" key="1">
    <citation type="journal article" date="2019" name="Int. J. Syst. Evol. Microbiol.">
        <title>The Global Catalogue of Microorganisms (GCM) 10K type strain sequencing project: providing services to taxonomists for standard genome sequencing and annotation.</title>
        <authorList>
            <consortium name="The Broad Institute Genomics Platform"/>
            <consortium name="The Broad Institute Genome Sequencing Center for Infectious Disease"/>
            <person name="Wu L."/>
            <person name="Ma J."/>
        </authorList>
    </citation>
    <scope>NUCLEOTIDE SEQUENCE [LARGE SCALE GENOMIC DNA]</scope>
    <source>
        <strain evidence="9">KACC 14249</strain>
    </source>
</reference>
<dbReference type="PROSITE" id="PS51755">
    <property type="entry name" value="OMPR_PHOB"/>
    <property type="match status" value="1"/>
</dbReference>
<dbReference type="EMBL" id="JBHSRD010000002">
    <property type="protein sequence ID" value="MFC6006339.1"/>
    <property type="molecule type" value="Genomic_DNA"/>
</dbReference>
<evidence type="ECO:0000259" key="7">
    <source>
        <dbReference type="PROSITE" id="PS51755"/>
    </source>
</evidence>
<dbReference type="RefSeq" id="WP_345717180.1">
    <property type="nucleotide sequence ID" value="NZ_BAABFP010000005.1"/>
</dbReference>
<dbReference type="Pfam" id="PF03704">
    <property type="entry name" value="BTAD"/>
    <property type="match status" value="1"/>
</dbReference>
<comment type="caution">
    <text evidence="8">The sequence shown here is derived from an EMBL/GenBank/DDBJ whole genome shotgun (WGS) entry which is preliminary data.</text>
</comment>
<accession>A0ABW1JBY5</accession>
<dbReference type="InterPro" id="IPR016032">
    <property type="entry name" value="Sig_transdc_resp-reg_C-effctor"/>
</dbReference>